<organism evidence="10 11">
    <name type="scientific">Ferrimonas pelagia</name>
    <dbReference type="NCBI Taxonomy" id="1177826"/>
    <lineage>
        <taxon>Bacteria</taxon>
        <taxon>Pseudomonadati</taxon>
        <taxon>Pseudomonadota</taxon>
        <taxon>Gammaproteobacteria</taxon>
        <taxon>Alteromonadales</taxon>
        <taxon>Ferrimonadaceae</taxon>
        <taxon>Ferrimonas</taxon>
    </lineage>
</organism>
<keyword evidence="5" id="KW-0067">ATP-binding</keyword>
<dbReference type="EMBL" id="BAABJZ010000076">
    <property type="protein sequence ID" value="GAA4888453.1"/>
    <property type="molecule type" value="Genomic_DNA"/>
</dbReference>
<feature type="compositionally biased region" description="Basic and acidic residues" evidence="7">
    <location>
        <begin position="1023"/>
        <end position="1035"/>
    </location>
</feature>
<dbReference type="Gene3D" id="3.40.50.300">
    <property type="entry name" value="P-loop containing nucleotide triphosphate hydrolases"/>
    <property type="match status" value="2"/>
</dbReference>
<feature type="domain" description="DNA2/NAM7 helicase-like C-terminal" evidence="9">
    <location>
        <begin position="751"/>
        <end position="957"/>
    </location>
</feature>
<feature type="domain" description="DNA2/NAM7 helicase helicase" evidence="8">
    <location>
        <begin position="353"/>
        <end position="728"/>
    </location>
</feature>
<evidence type="ECO:0008006" key="12">
    <source>
        <dbReference type="Google" id="ProtNLM"/>
    </source>
</evidence>
<dbReference type="Proteomes" id="UP001499988">
    <property type="component" value="Unassembled WGS sequence"/>
</dbReference>
<evidence type="ECO:0000256" key="3">
    <source>
        <dbReference type="ARBA" id="ARBA00022801"/>
    </source>
</evidence>
<comment type="caution">
    <text evidence="10">The sequence shown here is derived from an EMBL/GenBank/DDBJ whole genome shotgun (WGS) entry which is preliminary data.</text>
</comment>
<feature type="compositionally biased region" description="Polar residues" evidence="7">
    <location>
        <begin position="1010"/>
        <end position="1020"/>
    </location>
</feature>
<feature type="coiled-coil region" evidence="6">
    <location>
        <begin position="550"/>
        <end position="577"/>
    </location>
</feature>
<feature type="coiled-coil region" evidence="6">
    <location>
        <begin position="492"/>
        <end position="526"/>
    </location>
</feature>
<dbReference type="InterPro" id="IPR047187">
    <property type="entry name" value="SF1_C_Upf1"/>
</dbReference>
<keyword evidence="3" id="KW-0378">Hydrolase</keyword>
<evidence type="ECO:0000256" key="6">
    <source>
        <dbReference type="SAM" id="Coils"/>
    </source>
</evidence>
<reference evidence="11" key="1">
    <citation type="journal article" date="2019" name="Int. J. Syst. Evol. Microbiol.">
        <title>The Global Catalogue of Microorganisms (GCM) 10K type strain sequencing project: providing services to taxonomists for standard genome sequencing and annotation.</title>
        <authorList>
            <consortium name="The Broad Institute Genomics Platform"/>
            <consortium name="The Broad Institute Genome Sequencing Center for Infectious Disease"/>
            <person name="Wu L."/>
            <person name="Ma J."/>
        </authorList>
    </citation>
    <scope>NUCLEOTIDE SEQUENCE [LARGE SCALE GENOMIC DNA]</scope>
    <source>
        <strain evidence="11">JCM 18401</strain>
    </source>
</reference>
<comment type="similarity">
    <text evidence="1">Belongs to the DNA2/NAM7 helicase family.</text>
</comment>
<dbReference type="InterPro" id="IPR027417">
    <property type="entry name" value="P-loop_NTPase"/>
</dbReference>
<sequence length="1035" mass="116964">MTELLEQKVPFWPEDKISNYGSAIPLLHRPDKHYRDNNWPQNGPSEAKVFSQLSSATKAWTCAFKQKNRDNVNISLLVGNYKVTVNIVRKDGRLRLWINRIFFASNRDRQEALEKGALVSFAGIKVLTGIEFGEGFERKERRYESGSYVQQLLDIIHSPWNADGEEVALEKPEEDRLSDDERESLELIRSFIDSEYELEQITAQQTMPFTATSITARSRATTYRLHYEVHFDEFDYARLLELKPSLLVLLSEMQEPTEVLFEVTDLTPIEKKPVVYVSVERQTASELIPTEAMLGIAALPTLKKVRNAVVDALEAQATKNPWLLSVAAGSYRYSPLKPEVVPLPPSKFPPTPSQVKAINSGAGSDDFTLVLGPPGTGKTTVILQWVKYFAAQGKRVLVTSQNNKAVDNVLERLAEEDDFECLRIGSENKISSSLEAIMLDNKAAELQEKMFAQANEILSKLSLQKSLLERLIKNAPEILVLIRRRDSLRGSLVTSKIEIELLQNKLVELVREISTVKNELQSCQLKIDHVSSQQWPILKSVGEVVNSFRLKSIRKKLGQEEERQALLEQQHAKTQQDSLGLELTRSRSKQELESAIARITGYFGPSESVVPEIIMPGTGSQEVTCAEVEELEALAKRLDNVLIDLTTWFDKLKSERQQALYKMLIENVNVVGATCIGINTKALFRELDFDVVIVDESGQIQLHNLIVPLSRAPKAILVGDHKQLPPVVSDEVLEEVAAQGFEEQEHKDLYRLSWFEHLWNNAPDDRKIMLDTQFRCPSMISDFVSEAFYEGNYFAGVGMDKKQALLSFCPKPMVWVDTCRMANKAEQATNQDGRTVVQDNACETRLIIEVLQRAIQEKPELAEQREIGVIVPYANHVKTIQKAIRRQQRQGQLTELTMPLNELVASVDSFQGQERDLIIFTFTRSNPRGQVGFLADWRRLNVAQTRAKKQLVMIGDSQTLMKGATRKEARDSEFKLAMQLLRNSCVKQGALLDAVRFSPPSAQRAKRNGQQRAGQQSPSKPKSAADRNHEVKDND</sequence>
<accession>A0ABP9EVM8</accession>
<dbReference type="InterPro" id="IPR041679">
    <property type="entry name" value="DNA2/NAM7-like_C"/>
</dbReference>
<name>A0ABP9EVM8_9GAMM</name>
<evidence type="ECO:0000256" key="5">
    <source>
        <dbReference type="ARBA" id="ARBA00022840"/>
    </source>
</evidence>
<proteinExistence type="inferred from homology"/>
<feature type="region of interest" description="Disordered" evidence="7">
    <location>
        <begin position="998"/>
        <end position="1035"/>
    </location>
</feature>
<keyword evidence="11" id="KW-1185">Reference proteome</keyword>
<keyword evidence="4" id="KW-0347">Helicase</keyword>
<dbReference type="Pfam" id="PF13087">
    <property type="entry name" value="AAA_12"/>
    <property type="match status" value="1"/>
</dbReference>
<dbReference type="InterPro" id="IPR050534">
    <property type="entry name" value="Coronavir_polyprotein_1ab"/>
</dbReference>
<dbReference type="Pfam" id="PF13086">
    <property type="entry name" value="AAA_11"/>
    <property type="match status" value="1"/>
</dbReference>
<evidence type="ECO:0000313" key="11">
    <source>
        <dbReference type="Proteomes" id="UP001499988"/>
    </source>
</evidence>
<evidence type="ECO:0000313" key="10">
    <source>
        <dbReference type="EMBL" id="GAA4888453.1"/>
    </source>
</evidence>
<evidence type="ECO:0000256" key="7">
    <source>
        <dbReference type="SAM" id="MobiDB-lite"/>
    </source>
</evidence>
<evidence type="ECO:0000256" key="1">
    <source>
        <dbReference type="ARBA" id="ARBA00007913"/>
    </source>
</evidence>
<dbReference type="InterPro" id="IPR041677">
    <property type="entry name" value="DNA2/NAM7_AAA_11"/>
</dbReference>
<evidence type="ECO:0000259" key="8">
    <source>
        <dbReference type="Pfam" id="PF13086"/>
    </source>
</evidence>
<evidence type="ECO:0000256" key="2">
    <source>
        <dbReference type="ARBA" id="ARBA00022741"/>
    </source>
</evidence>
<dbReference type="PANTHER" id="PTHR43788">
    <property type="entry name" value="DNA2/NAM7 HELICASE FAMILY MEMBER"/>
    <property type="match status" value="1"/>
</dbReference>
<dbReference type="CDD" id="cd18808">
    <property type="entry name" value="SF1_C_Upf1"/>
    <property type="match status" value="1"/>
</dbReference>
<dbReference type="SUPFAM" id="SSF52540">
    <property type="entry name" value="P-loop containing nucleoside triphosphate hydrolases"/>
    <property type="match status" value="1"/>
</dbReference>
<dbReference type="RefSeq" id="WP_345335464.1">
    <property type="nucleotide sequence ID" value="NZ_BAABJZ010000076.1"/>
</dbReference>
<keyword evidence="2" id="KW-0547">Nucleotide-binding</keyword>
<protein>
    <recommendedName>
        <fullName evidence="12">AAA domain-containing protein</fullName>
    </recommendedName>
</protein>
<evidence type="ECO:0000259" key="9">
    <source>
        <dbReference type="Pfam" id="PF13087"/>
    </source>
</evidence>
<evidence type="ECO:0000256" key="4">
    <source>
        <dbReference type="ARBA" id="ARBA00022806"/>
    </source>
</evidence>
<gene>
    <name evidence="10" type="ORF">GCM10023333_22240</name>
</gene>
<keyword evidence="6" id="KW-0175">Coiled coil</keyword>
<dbReference type="PANTHER" id="PTHR43788:SF8">
    <property type="entry name" value="DNA-BINDING PROTEIN SMUBP-2"/>
    <property type="match status" value="1"/>
</dbReference>